<feature type="compositionally biased region" description="Basic residues" evidence="2">
    <location>
        <begin position="22"/>
        <end position="32"/>
    </location>
</feature>
<keyword evidence="1" id="KW-0175">Coiled coil</keyword>
<feature type="coiled-coil region" evidence="1">
    <location>
        <begin position="113"/>
        <end position="155"/>
    </location>
</feature>
<proteinExistence type="predicted"/>
<dbReference type="PANTHER" id="PTHR47026:SF2">
    <property type="entry name" value="FLAGELLAR ASSOCIATED PROTEIN"/>
    <property type="match status" value="1"/>
</dbReference>
<dbReference type="EMBL" id="MLAK01001366">
    <property type="protein sequence ID" value="OHS93915.1"/>
    <property type="molecule type" value="Genomic_DNA"/>
</dbReference>
<protein>
    <submittedName>
        <fullName evidence="3">Uncharacterized protein</fullName>
    </submittedName>
</protein>
<gene>
    <name evidence="3" type="ORF">TRFO_39917</name>
</gene>
<feature type="region of interest" description="Disordered" evidence="2">
    <location>
        <begin position="323"/>
        <end position="355"/>
    </location>
</feature>
<keyword evidence="4" id="KW-1185">Reference proteome</keyword>
<dbReference type="RefSeq" id="XP_068347052.1">
    <property type="nucleotide sequence ID" value="XM_068512909.1"/>
</dbReference>
<organism evidence="3 4">
    <name type="scientific">Tritrichomonas foetus</name>
    <dbReference type="NCBI Taxonomy" id="1144522"/>
    <lineage>
        <taxon>Eukaryota</taxon>
        <taxon>Metamonada</taxon>
        <taxon>Parabasalia</taxon>
        <taxon>Tritrichomonadida</taxon>
        <taxon>Tritrichomonadidae</taxon>
        <taxon>Tritrichomonas</taxon>
    </lineage>
</organism>
<dbReference type="AlphaFoldDB" id="A0A1J4J898"/>
<evidence type="ECO:0000313" key="3">
    <source>
        <dbReference type="EMBL" id="OHS93915.1"/>
    </source>
</evidence>
<dbReference type="PANTHER" id="PTHR47026">
    <property type="entry name" value="PIGMENTOSA GTPASE REGULATOR-LIKE PROTEIN, PUTATIVE-RELATED"/>
    <property type="match status" value="1"/>
</dbReference>
<evidence type="ECO:0000256" key="2">
    <source>
        <dbReference type="SAM" id="MobiDB-lite"/>
    </source>
</evidence>
<accession>A0A1J4J898</accession>
<dbReference type="VEuPathDB" id="TrichDB:TRFO_39917"/>
<name>A0A1J4J898_9EUKA</name>
<feature type="region of interest" description="Disordered" evidence="2">
    <location>
        <begin position="1"/>
        <end position="56"/>
    </location>
</feature>
<reference evidence="3" key="1">
    <citation type="submission" date="2016-10" db="EMBL/GenBank/DDBJ databases">
        <authorList>
            <person name="Benchimol M."/>
            <person name="Almeida L.G."/>
            <person name="Vasconcelos A.T."/>
            <person name="Perreira-Neves A."/>
            <person name="Rosa I.A."/>
            <person name="Tasca T."/>
            <person name="Bogo M.R."/>
            <person name="de Souza W."/>
        </authorList>
    </citation>
    <scope>NUCLEOTIDE SEQUENCE [LARGE SCALE GENOMIC DNA]</scope>
    <source>
        <strain evidence="3">K</strain>
    </source>
</reference>
<dbReference type="OrthoDB" id="10648065at2759"/>
<dbReference type="GeneID" id="94847613"/>
<evidence type="ECO:0000313" key="4">
    <source>
        <dbReference type="Proteomes" id="UP000179807"/>
    </source>
</evidence>
<sequence>MSELFSYQSAYPPPPEGESTNPRKKTSRRSKRQSFDEPETELDRYREKSLTGQDISDCPRELRRPLLDELIDKKNEMLSNGSTNDAETVDNSIHVLKELMKDEAKTKAMNDRQTEINNRLNQARAELASLEETIERQEKNMRVQLQKQMIALEARHHEEIDNLTREWESPERARRYNRSSAQLRQLRTQAVLMFNSHRYDEMRIVEKIADRLQEDEAIAQHRQWENDFNMVLQKTLGRHQLEKDKVQKAHNVKIGEYEAAKNFDLSVARKRIQNLERELADASDSDKVWNLYHRNDYPKSKKRAAVPKRSILVQEFNTLALPPLDEPRTSRLPPAAVLAVQTYRQPPRTPRASYR</sequence>
<comment type="caution">
    <text evidence="3">The sequence shown here is derived from an EMBL/GenBank/DDBJ whole genome shotgun (WGS) entry which is preliminary data.</text>
</comment>
<dbReference type="Proteomes" id="UP000179807">
    <property type="component" value="Unassembled WGS sequence"/>
</dbReference>
<evidence type="ECO:0000256" key="1">
    <source>
        <dbReference type="SAM" id="Coils"/>
    </source>
</evidence>